<dbReference type="GO" id="GO:0004386">
    <property type="term" value="F:helicase activity"/>
    <property type="evidence" value="ECO:0007669"/>
    <property type="project" value="UniProtKB-KW"/>
</dbReference>
<evidence type="ECO:0000313" key="4">
    <source>
        <dbReference type="Proteomes" id="UP000189462"/>
    </source>
</evidence>
<dbReference type="Pfam" id="PF00176">
    <property type="entry name" value="SNF2-rel_dom"/>
    <property type="match status" value="1"/>
</dbReference>
<dbReference type="InterPro" id="IPR000330">
    <property type="entry name" value="SNF2_N"/>
</dbReference>
<dbReference type="STRING" id="108003.B1C78_00515"/>
<dbReference type="GO" id="GO:0005524">
    <property type="term" value="F:ATP binding"/>
    <property type="evidence" value="ECO:0007669"/>
    <property type="project" value="InterPro"/>
</dbReference>
<dbReference type="AlphaFoldDB" id="A0A1V3NUY9"/>
<dbReference type="Proteomes" id="UP000189462">
    <property type="component" value="Unassembled WGS sequence"/>
</dbReference>
<evidence type="ECO:0000313" key="3">
    <source>
        <dbReference type="EMBL" id="OOG28851.1"/>
    </source>
</evidence>
<evidence type="ECO:0000259" key="2">
    <source>
        <dbReference type="SMART" id="SM00487"/>
    </source>
</evidence>
<protein>
    <submittedName>
        <fullName evidence="3">DEAD/DEAH box helicase</fullName>
    </submittedName>
</protein>
<dbReference type="Pfam" id="PF00271">
    <property type="entry name" value="Helicase_C"/>
    <property type="match status" value="1"/>
</dbReference>
<keyword evidence="1 3" id="KW-0067">ATP-binding</keyword>
<gene>
    <name evidence="3" type="ORF">B1C78_00515</name>
</gene>
<dbReference type="Gene3D" id="3.40.50.300">
    <property type="entry name" value="P-loop containing nucleotide triphosphate hydrolases"/>
    <property type="match status" value="1"/>
</dbReference>
<keyword evidence="4" id="KW-1185">Reference proteome</keyword>
<organism evidence="3 4">
    <name type="scientific">Thioalkalivibrio denitrificans</name>
    <dbReference type="NCBI Taxonomy" id="108003"/>
    <lineage>
        <taxon>Bacteria</taxon>
        <taxon>Pseudomonadati</taxon>
        <taxon>Pseudomonadota</taxon>
        <taxon>Gammaproteobacteria</taxon>
        <taxon>Chromatiales</taxon>
        <taxon>Ectothiorhodospiraceae</taxon>
        <taxon>Thioalkalivibrio</taxon>
    </lineage>
</organism>
<dbReference type="PANTHER" id="PTHR10799">
    <property type="entry name" value="SNF2/RAD54 HELICASE FAMILY"/>
    <property type="match status" value="1"/>
</dbReference>
<dbReference type="SUPFAM" id="SSF52540">
    <property type="entry name" value="P-loop containing nucleoside triphosphate hydrolases"/>
    <property type="match status" value="2"/>
</dbReference>
<keyword evidence="1 3" id="KW-0347">Helicase</keyword>
<proteinExistence type="predicted"/>
<dbReference type="RefSeq" id="WP_077277186.1">
    <property type="nucleotide sequence ID" value="NZ_MVBK01000001.1"/>
</dbReference>
<dbReference type="InterPro" id="IPR027417">
    <property type="entry name" value="P-loop_NTPase"/>
</dbReference>
<keyword evidence="1 3" id="KW-0547">Nucleotide-binding</keyword>
<dbReference type="SMART" id="SM00487">
    <property type="entry name" value="DEXDc"/>
    <property type="match status" value="1"/>
</dbReference>
<sequence>MTHEQQALATDADPVASNVIPLASFVEEFGEGLLEAVARQNPPVYDGNPDPFRDLIMAGLARDPFPSQRDAVQAIVKLLADANEPAAILNAEMGTGKTMMAITTAAVMHAEGARRFLVLSPPHLVYKWRREIQETVPGVRVWILNGPDTLSKLIALREMAGMPRSEEPEFFILGRVRMRMGFHWRPAVATRKRYLRSGDDATGDRPMRAIAAASCADCGHVLSDDDGQDISVSSFPDDRRRVCPECRAPLWTLMRPKTPLSKRELVTKALVQIPTIGPKAAERLLRVFGEQALEEMLSDNVYEFVNLMDQDGELYFTDRQAARIERRLGSLEFHFGQGGYQPTEFIKRYLPRGFFDLLIVDEGHEYKNEGSAQGQAMGVLANHVRKVLLLTGTLMGGYADDLFYLLWRIMPARMVEDGFRPNGRGTLGTAAMDFMRRHGILKDVYKESETDSHRTARGKRMTVRTSKAPGFGPKGIARYVLPFTVFLKLRDIGGDVLPAYGEHYVEVDMDLEQAERYAALSSVLTERLREALRTGDNTLLGVVLNALLAWPETCFRPEVVRHPHTRDTLATVDSLYGADQPTPKEQAVIDLCRKEKARGRRTLIYTTYTGTRDTTSRFRLLLEGSGLKVAVLKASVDTSRREDWILEQVDRGIDVLLTNPELVKTGLDLLEFPTIAFMQTGYNVYTLLQAARRSWRIGQKEAVEVHFFGYAGTAQTTCLSLMAQKIAVAQSTSGDMPETGLDALNQDGDSIEVELARRLVA</sequence>
<name>A0A1V3NUY9_9GAMM</name>
<evidence type="ECO:0000256" key="1">
    <source>
        <dbReference type="ARBA" id="ARBA00022806"/>
    </source>
</evidence>
<keyword evidence="1 3" id="KW-0378">Hydrolase</keyword>
<feature type="domain" description="Helicase ATP-binding" evidence="2">
    <location>
        <begin position="60"/>
        <end position="428"/>
    </location>
</feature>
<dbReference type="InterPro" id="IPR001650">
    <property type="entry name" value="Helicase_C-like"/>
</dbReference>
<accession>A0A1V3NUY9</accession>
<dbReference type="InterPro" id="IPR038718">
    <property type="entry name" value="SNF2-like_sf"/>
</dbReference>
<comment type="caution">
    <text evidence="3">The sequence shown here is derived from an EMBL/GenBank/DDBJ whole genome shotgun (WGS) entry which is preliminary data.</text>
</comment>
<dbReference type="Gene3D" id="3.40.50.10810">
    <property type="entry name" value="Tandem AAA-ATPase domain"/>
    <property type="match status" value="2"/>
</dbReference>
<dbReference type="EMBL" id="MVBK01000001">
    <property type="protein sequence ID" value="OOG28851.1"/>
    <property type="molecule type" value="Genomic_DNA"/>
</dbReference>
<reference evidence="3 4" key="1">
    <citation type="submission" date="2017-02" db="EMBL/GenBank/DDBJ databases">
        <title>Genomic diversity within the haloalkaliphilic genus Thioalkalivibrio.</title>
        <authorList>
            <person name="Ahn A.-C."/>
            <person name="Meier-Kolthoff J."/>
            <person name="Overmars L."/>
            <person name="Richter M."/>
            <person name="Woyke T."/>
            <person name="Sorokin D.Y."/>
            <person name="Muyzer G."/>
        </authorList>
    </citation>
    <scope>NUCLEOTIDE SEQUENCE [LARGE SCALE GENOMIC DNA]</scope>
    <source>
        <strain evidence="3 4">ALJD</strain>
    </source>
</reference>
<dbReference type="InterPro" id="IPR014001">
    <property type="entry name" value="Helicase_ATP-bd"/>
</dbReference>